<reference evidence="2" key="1">
    <citation type="submission" date="2018-06" db="EMBL/GenBank/DDBJ databases">
        <authorList>
            <person name="Zhirakovskaya E."/>
        </authorList>
    </citation>
    <scope>NUCLEOTIDE SEQUENCE</scope>
</reference>
<proteinExistence type="predicted"/>
<dbReference type="GO" id="GO:0000287">
    <property type="term" value="F:magnesium ion binding"/>
    <property type="evidence" value="ECO:0007669"/>
    <property type="project" value="TreeGrafter"/>
</dbReference>
<evidence type="ECO:0000313" key="2">
    <source>
        <dbReference type="EMBL" id="VAW64386.1"/>
    </source>
</evidence>
<dbReference type="GO" id="GO:0032264">
    <property type="term" value="P:IMP salvage"/>
    <property type="evidence" value="ECO:0007669"/>
    <property type="project" value="TreeGrafter"/>
</dbReference>
<dbReference type="GO" id="GO:0032263">
    <property type="term" value="P:GMP salvage"/>
    <property type="evidence" value="ECO:0007669"/>
    <property type="project" value="TreeGrafter"/>
</dbReference>
<dbReference type="PANTHER" id="PTHR43340">
    <property type="entry name" value="HYPOXANTHINE-GUANINE PHOSPHORIBOSYLTRANSFERASE"/>
    <property type="match status" value="1"/>
</dbReference>
<feature type="domain" description="Phosphoribosyltransferase" evidence="1">
    <location>
        <begin position="19"/>
        <end position="169"/>
    </location>
</feature>
<dbReference type="Gene3D" id="3.40.50.2020">
    <property type="match status" value="1"/>
</dbReference>
<dbReference type="GO" id="GO:0005829">
    <property type="term" value="C:cytosol"/>
    <property type="evidence" value="ECO:0007669"/>
    <property type="project" value="TreeGrafter"/>
</dbReference>
<keyword evidence="2" id="KW-0328">Glycosyltransferase</keyword>
<dbReference type="GO" id="GO:0046100">
    <property type="term" value="P:hypoxanthine metabolic process"/>
    <property type="evidence" value="ECO:0007669"/>
    <property type="project" value="TreeGrafter"/>
</dbReference>
<dbReference type="InterPro" id="IPR029057">
    <property type="entry name" value="PRTase-like"/>
</dbReference>
<gene>
    <name evidence="2" type="ORF">MNBD_GAMMA08-2848</name>
</gene>
<dbReference type="Pfam" id="PF00156">
    <property type="entry name" value="Pribosyltran"/>
    <property type="match status" value="1"/>
</dbReference>
<dbReference type="InterPro" id="IPR050408">
    <property type="entry name" value="HGPRT"/>
</dbReference>
<accession>A0A3B0Y7P1</accession>
<organism evidence="2">
    <name type="scientific">hydrothermal vent metagenome</name>
    <dbReference type="NCBI Taxonomy" id="652676"/>
    <lineage>
        <taxon>unclassified sequences</taxon>
        <taxon>metagenomes</taxon>
        <taxon>ecological metagenomes</taxon>
    </lineage>
</organism>
<dbReference type="SUPFAM" id="SSF53271">
    <property type="entry name" value="PRTase-like"/>
    <property type="match status" value="1"/>
</dbReference>
<evidence type="ECO:0000259" key="1">
    <source>
        <dbReference type="Pfam" id="PF00156"/>
    </source>
</evidence>
<sequence length="184" mass="21251">MENFEQAKKILKDAELIYTAEQIQNTIDQLAQQINQNLKHLNQPVIVMPIMNGGLILSGQLITRLKFPIEIDYIHATRYRNKTTGSDLQWKVKPQNSLKDRVLLIIDDIFDEGHTLQSVIDYCKSENAAQIYSAVLVEKKHPRPKAKIKCDFVGMHVEDRYVFGFGMDYKGYHRNLNAIYAVNE</sequence>
<dbReference type="AlphaFoldDB" id="A0A3B0Y7P1"/>
<dbReference type="InterPro" id="IPR000836">
    <property type="entry name" value="PRTase_dom"/>
</dbReference>
<keyword evidence="2" id="KW-0808">Transferase</keyword>
<name>A0A3B0Y7P1_9ZZZZ</name>
<dbReference type="GO" id="GO:0004422">
    <property type="term" value="F:hypoxanthine phosphoribosyltransferase activity"/>
    <property type="evidence" value="ECO:0007669"/>
    <property type="project" value="TreeGrafter"/>
</dbReference>
<protein>
    <submittedName>
        <fullName evidence="2">Hypoxanthine-guanine phosphoribosyltransferase</fullName>
        <ecNumber evidence="2">2.4.2.8</ecNumber>
    </submittedName>
</protein>
<dbReference type="PANTHER" id="PTHR43340:SF1">
    <property type="entry name" value="HYPOXANTHINE PHOSPHORIBOSYLTRANSFERASE"/>
    <property type="match status" value="1"/>
</dbReference>
<dbReference type="CDD" id="cd06223">
    <property type="entry name" value="PRTases_typeI"/>
    <property type="match status" value="1"/>
</dbReference>
<dbReference type="EMBL" id="UOFH01000284">
    <property type="protein sequence ID" value="VAW64386.1"/>
    <property type="molecule type" value="Genomic_DNA"/>
</dbReference>
<dbReference type="GO" id="GO:0006178">
    <property type="term" value="P:guanine salvage"/>
    <property type="evidence" value="ECO:0007669"/>
    <property type="project" value="TreeGrafter"/>
</dbReference>
<dbReference type="NCBIfam" id="NF006605">
    <property type="entry name" value="PRK09162.1"/>
    <property type="match status" value="1"/>
</dbReference>
<dbReference type="EC" id="2.4.2.8" evidence="2"/>